<dbReference type="PROSITE" id="PS51257">
    <property type="entry name" value="PROKAR_LIPOPROTEIN"/>
    <property type="match status" value="1"/>
</dbReference>
<comment type="caution">
    <text evidence="3">The sequence shown here is derived from an EMBL/GenBank/DDBJ whole genome shotgun (WGS) entry which is preliminary data.</text>
</comment>
<feature type="domain" description="Cell wall-active antibiotics response LiaF-like C-terminal" evidence="1">
    <location>
        <begin position="141"/>
        <end position="235"/>
    </location>
</feature>
<dbReference type="Pfam" id="PF17115">
    <property type="entry name" value="Toast_rack_N"/>
    <property type="match status" value="1"/>
</dbReference>
<dbReference type="InterPro" id="IPR031346">
    <property type="entry name" value="DUF2154_N"/>
</dbReference>
<dbReference type="Proteomes" id="UP001205748">
    <property type="component" value="Unassembled WGS sequence"/>
</dbReference>
<reference evidence="3" key="1">
    <citation type="submission" date="2022-07" db="EMBL/GenBank/DDBJ databases">
        <title>Enhanced cultured diversity of the mouse gut microbiota enables custom-made synthetic communities.</title>
        <authorList>
            <person name="Afrizal A."/>
        </authorList>
    </citation>
    <scope>NUCLEOTIDE SEQUENCE</scope>
    <source>
        <strain evidence="3">DSM 28593</strain>
    </source>
</reference>
<proteinExistence type="predicted"/>
<evidence type="ECO:0000259" key="1">
    <source>
        <dbReference type="Pfam" id="PF09922"/>
    </source>
</evidence>
<evidence type="ECO:0000313" key="3">
    <source>
        <dbReference type="EMBL" id="MCR1900162.1"/>
    </source>
</evidence>
<dbReference type="Pfam" id="PF09922">
    <property type="entry name" value="LiaF-like_C"/>
    <property type="match status" value="1"/>
</dbReference>
<gene>
    <name evidence="3" type="ORF">NSA47_14440</name>
</gene>
<evidence type="ECO:0000259" key="2">
    <source>
        <dbReference type="Pfam" id="PF17115"/>
    </source>
</evidence>
<feature type="domain" description="DUF2154" evidence="2">
    <location>
        <begin position="45"/>
        <end position="131"/>
    </location>
</feature>
<protein>
    <submittedName>
        <fullName evidence="3">Toast rack family protein</fullName>
    </submittedName>
</protein>
<evidence type="ECO:0000313" key="4">
    <source>
        <dbReference type="Proteomes" id="UP001205748"/>
    </source>
</evidence>
<sequence length="237" mass="26311">MKRIVLSALGILFLSFLSVGCIRRPIENGSQFTWSESQKYEALKTLDVDMKIGVGELKIGGDSQDIFQGNFIYQPERWKPEVNYNSMGSQGNLSIYQPSKMKGINLKHYKYLWDITLNNEPSINLNLKLGVGKSHLILGTLNLDKVDIEMGVGEAEIDLRGKWEKDVEISIQGGVGKTTVLLPENMGVVAKIDKGIGEISANGLNKSDNVYTNELYSDDNPTLKIDMEAGIGQIELR</sequence>
<name>A0AAE3HGH0_9FIRM</name>
<dbReference type="EMBL" id="JANKAS010000021">
    <property type="protein sequence ID" value="MCR1900162.1"/>
    <property type="molecule type" value="Genomic_DNA"/>
</dbReference>
<dbReference type="AlphaFoldDB" id="A0AAE3HGH0"/>
<organism evidence="3 4">
    <name type="scientific">Irregularibacter muris</name>
    <dbReference type="NCBI Taxonomy" id="1796619"/>
    <lineage>
        <taxon>Bacteria</taxon>
        <taxon>Bacillati</taxon>
        <taxon>Bacillota</taxon>
        <taxon>Clostridia</taxon>
        <taxon>Eubacteriales</taxon>
        <taxon>Eubacteriaceae</taxon>
        <taxon>Irregularibacter</taxon>
    </lineage>
</organism>
<dbReference type="RefSeq" id="WP_257533241.1">
    <property type="nucleotide sequence ID" value="NZ_JANKAS010000021.1"/>
</dbReference>
<dbReference type="InterPro" id="IPR024425">
    <property type="entry name" value="LiaF-like_C"/>
</dbReference>
<accession>A0AAE3HGH0</accession>
<keyword evidence="4" id="KW-1185">Reference proteome</keyword>